<dbReference type="InterPro" id="IPR016162">
    <property type="entry name" value="Ald_DH_N"/>
</dbReference>
<dbReference type="PANTHER" id="PTHR43353">
    <property type="entry name" value="SUCCINATE-SEMIALDEHYDE DEHYDROGENASE, MITOCHONDRIAL"/>
    <property type="match status" value="1"/>
</dbReference>
<dbReference type="GeneID" id="37077798"/>
<dbReference type="Gene3D" id="3.40.605.10">
    <property type="entry name" value="Aldehyde Dehydrogenase, Chain A, domain 1"/>
    <property type="match status" value="1"/>
</dbReference>
<feature type="domain" description="Aldehyde dehydrogenase" evidence="2">
    <location>
        <begin position="28"/>
        <end position="490"/>
    </location>
</feature>
<evidence type="ECO:0000313" key="3">
    <source>
        <dbReference type="EMBL" id="PYH40469.1"/>
    </source>
</evidence>
<sequence>MSFHITSDGRSVVPLVAAAKQLPFQESQVHPVISAKTNETVHYFQSATTSDCSAACDAAWQAFAHGLEGNTPWKIAGVEQRRTLLERVANLLLEREEEFIRVQQLETSSGLLWSRHNVRTTAKYVQEIASAVSSIKGTIPPNDKPGTMAFVFKEAIGPVLIIPPWNAALNLCTRALAAAIGAGCTAVLKASELCPYTHSLIADVFTAAGAPPGVINFLCAARPDASEVTEYIIANKHIRKIDFIGSPGVGKIITATAARYLKPVLLELGGKCPAIVLDDADLQKAAERCARGALMHHGQICFSTERIIVQRKVAEPFTKALVAAVQALEAQDFAGTAVSEGIASHALEVLQEAKSKGQQFIVGDAAYRSGHPNSLVPAIVAIDPATNPDDLRIVDEETFGPSASLYVVDTDEEAIRLANRSAFGLNAAIHTADLERGMRLGRQLEYGQVHLNWETVYVSPTGPQGGLKASGWGRQNALWGLEEFLEEKSITWHGK</sequence>
<gene>
    <name evidence="3" type="ORF">BP01DRAFT_369878</name>
</gene>
<dbReference type="Gene3D" id="3.40.309.10">
    <property type="entry name" value="Aldehyde Dehydrogenase, Chain A, domain 2"/>
    <property type="match status" value="1"/>
</dbReference>
<reference evidence="3 4" key="1">
    <citation type="submission" date="2016-12" db="EMBL/GenBank/DDBJ databases">
        <title>The genomes of Aspergillus section Nigri reveals drivers in fungal speciation.</title>
        <authorList>
            <consortium name="DOE Joint Genome Institute"/>
            <person name="Vesth T.C."/>
            <person name="Nybo J."/>
            <person name="Theobald S."/>
            <person name="Brandl J."/>
            <person name="Frisvad J.C."/>
            <person name="Nielsen K.F."/>
            <person name="Lyhne E.K."/>
            <person name="Kogle M.E."/>
            <person name="Kuo A."/>
            <person name="Riley R."/>
            <person name="Clum A."/>
            <person name="Nolan M."/>
            <person name="Lipzen A."/>
            <person name="Salamov A."/>
            <person name="Henrissat B."/>
            <person name="Wiebenga A."/>
            <person name="De Vries R.P."/>
            <person name="Grigoriev I.V."/>
            <person name="Mortensen U.H."/>
            <person name="Andersen M.R."/>
            <person name="Baker S.E."/>
        </authorList>
    </citation>
    <scope>NUCLEOTIDE SEQUENCE [LARGE SCALE GENOMIC DNA]</scope>
    <source>
        <strain evidence="3 4">JOP 1030-1</strain>
    </source>
</reference>
<dbReference type="Pfam" id="PF00171">
    <property type="entry name" value="Aldedh"/>
    <property type="match status" value="1"/>
</dbReference>
<dbReference type="EMBL" id="KZ821285">
    <property type="protein sequence ID" value="PYH40469.1"/>
    <property type="molecule type" value="Genomic_DNA"/>
</dbReference>
<organism evidence="3 4">
    <name type="scientific">Aspergillus saccharolyticus JOP 1030-1</name>
    <dbReference type="NCBI Taxonomy" id="1450539"/>
    <lineage>
        <taxon>Eukaryota</taxon>
        <taxon>Fungi</taxon>
        <taxon>Dikarya</taxon>
        <taxon>Ascomycota</taxon>
        <taxon>Pezizomycotina</taxon>
        <taxon>Eurotiomycetes</taxon>
        <taxon>Eurotiomycetidae</taxon>
        <taxon>Eurotiales</taxon>
        <taxon>Aspergillaceae</taxon>
        <taxon>Aspergillus</taxon>
        <taxon>Aspergillus subgen. Circumdati</taxon>
    </lineage>
</organism>
<keyword evidence="1" id="KW-0560">Oxidoreductase</keyword>
<dbReference type="InterPro" id="IPR016161">
    <property type="entry name" value="Ald_DH/histidinol_DH"/>
</dbReference>
<proteinExistence type="predicted"/>
<dbReference type="RefSeq" id="XP_025426451.1">
    <property type="nucleotide sequence ID" value="XM_025576569.1"/>
</dbReference>
<evidence type="ECO:0000259" key="2">
    <source>
        <dbReference type="Pfam" id="PF00171"/>
    </source>
</evidence>
<dbReference type="Proteomes" id="UP000248349">
    <property type="component" value="Unassembled WGS sequence"/>
</dbReference>
<dbReference type="InterPro" id="IPR050740">
    <property type="entry name" value="Aldehyde_DH_Superfamily"/>
</dbReference>
<dbReference type="AlphaFoldDB" id="A0A318Z0M8"/>
<dbReference type="GO" id="GO:0004777">
    <property type="term" value="F:succinate-semialdehyde dehydrogenase (NAD+) activity"/>
    <property type="evidence" value="ECO:0007669"/>
    <property type="project" value="TreeGrafter"/>
</dbReference>
<accession>A0A318Z0M8</accession>
<evidence type="ECO:0000256" key="1">
    <source>
        <dbReference type="ARBA" id="ARBA00023002"/>
    </source>
</evidence>
<name>A0A318Z0M8_9EURO</name>
<dbReference type="GO" id="GO:0009450">
    <property type="term" value="P:gamma-aminobutyric acid catabolic process"/>
    <property type="evidence" value="ECO:0007669"/>
    <property type="project" value="TreeGrafter"/>
</dbReference>
<protein>
    <submittedName>
        <fullName evidence="3">Aldehyde dehydrogenase</fullName>
    </submittedName>
</protein>
<keyword evidence="4" id="KW-1185">Reference proteome</keyword>
<dbReference type="InterPro" id="IPR015590">
    <property type="entry name" value="Aldehyde_DH_dom"/>
</dbReference>
<dbReference type="SUPFAM" id="SSF53720">
    <property type="entry name" value="ALDH-like"/>
    <property type="match status" value="1"/>
</dbReference>
<dbReference type="OrthoDB" id="310895at2759"/>
<dbReference type="PANTHER" id="PTHR43353:SF6">
    <property type="entry name" value="CYTOPLASMIC ALDEHYDE DEHYDROGENASE (EUROFUNG)"/>
    <property type="match status" value="1"/>
</dbReference>
<evidence type="ECO:0000313" key="4">
    <source>
        <dbReference type="Proteomes" id="UP000248349"/>
    </source>
</evidence>
<dbReference type="STRING" id="1450539.A0A318Z0M8"/>
<dbReference type="InterPro" id="IPR016163">
    <property type="entry name" value="Ald_DH_C"/>
</dbReference>